<dbReference type="GO" id="GO:0051596">
    <property type="term" value="P:methylglyoxal catabolic process"/>
    <property type="evidence" value="ECO:0007669"/>
    <property type="project" value="TreeGrafter"/>
</dbReference>
<feature type="site" description="Lowers pKa of active site Tyr" evidence="7">
    <location>
        <position position="66"/>
    </location>
</feature>
<evidence type="ECO:0000313" key="9">
    <source>
        <dbReference type="EMBL" id="AEK61482.1"/>
    </source>
</evidence>
<protein>
    <submittedName>
        <fullName evidence="9">Methylglyoxal reductase, acetol producing / 2,5-diketo-D-gluconic acid reductase B</fullName>
        <ecNumber evidence="9">1.1.1.-</ecNumber>
    </submittedName>
</protein>
<keyword evidence="2" id="KW-0521">NADP</keyword>
<dbReference type="InterPro" id="IPR020471">
    <property type="entry name" value="AKR"/>
</dbReference>
<dbReference type="Pfam" id="PF00248">
    <property type="entry name" value="Aldo_ket_red"/>
    <property type="match status" value="1"/>
</dbReference>
<dbReference type="EMBL" id="CP002745">
    <property type="protein sequence ID" value="AEK61482.1"/>
    <property type="molecule type" value="Genomic_DNA"/>
</dbReference>
<dbReference type="AlphaFoldDB" id="G0A8K9"/>
<keyword evidence="10" id="KW-1185">Reference proteome</keyword>
<proteinExistence type="inferred from homology"/>
<dbReference type="PANTHER" id="PTHR43827">
    <property type="entry name" value="2,5-DIKETO-D-GLUCONIC ACID REDUCTASE"/>
    <property type="match status" value="1"/>
</dbReference>
<comment type="catalytic activity">
    <reaction evidence="4">
        <text>hydroxyacetone + NADP(+) = methylglyoxal + NADPH + H(+)</text>
        <dbReference type="Rhea" id="RHEA:27986"/>
        <dbReference type="ChEBI" id="CHEBI:15378"/>
        <dbReference type="ChEBI" id="CHEBI:17158"/>
        <dbReference type="ChEBI" id="CHEBI:27957"/>
        <dbReference type="ChEBI" id="CHEBI:57783"/>
        <dbReference type="ChEBI" id="CHEBI:58349"/>
    </reaction>
</comment>
<evidence type="ECO:0000256" key="6">
    <source>
        <dbReference type="PIRSR" id="PIRSR000097-2"/>
    </source>
</evidence>
<reference evidence="9 10" key="3">
    <citation type="journal article" date="2008" name="FEMS Microbiol. Ecol.">
        <title>Identification and characterization of genes underlying chitinolysis in Collimonas fungivorans Ter331.</title>
        <authorList>
            <person name="Fritsche K."/>
            <person name="de Boer W."/>
            <person name="Gerards S."/>
            <person name="van den Berg M."/>
            <person name="van Veen J.A."/>
            <person name="Leveau J.H."/>
        </authorList>
    </citation>
    <scope>NUCLEOTIDE SEQUENCE [LARGE SCALE GENOMIC DNA]</scope>
    <source>
        <strain evidence="9 10">Ter331</strain>
    </source>
</reference>
<evidence type="ECO:0000256" key="1">
    <source>
        <dbReference type="ARBA" id="ARBA00007905"/>
    </source>
</evidence>
<dbReference type="GO" id="GO:1990002">
    <property type="term" value="F:methylglyoxal reductase (NADPH) (acetol producing) activity"/>
    <property type="evidence" value="ECO:0007669"/>
    <property type="project" value="TreeGrafter"/>
</dbReference>
<dbReference type="FunFam" id="3.20.20.100:FF:000002">
    <property type="entry name" value="2,5-diketo-D-gluconic acid reductase A"/>
    <property type="match status" value="1"/>
</dbReference>
<feature type="binding site" evidence="6">
    <location>
        <position position="99"/>
    </location>
    <ligand>
        <name>substrate</name>
    </ligand>
</feature>
<sequence length="269" mass="29327">MTTSIPNIGLGTFRLQGQVVIDSVRTGIEVGYRHIDTAQIYGNEAEVGQAIADSGIARDQLFVTTKIWIDNLAPGKLIPSLKESLRKLRLEQLDLTLIHWPSPKDEIPVADYMAALAEAKAAGLTRLTGVSNFTNAQLAQAIAAVGAAEIATQQVEIHPFLQNRKVVEFARSQGIHVTAYMPLAYGKVMLEPVIVRIAERHRVNPAQIALAWALQQGFAVIPSSTKRANLENNLKLQGIVLTAEDMAQIATLERNERLANPEGLAPAWD</sequence>
<evidence type="ECO:0000256" key="2">
    <source>
        <dbReference type="ARBA" id="ARBA00022857"/>
    </source>
</evidence>
<organism evidence="9 10">
    <name type="scientific">Collimonas fungivorans (strain Ter331)</name>
    <dbReference type="NCBI Taxonomy" id="1005048"/>
    <lineage>
        <taxon>Bacteria</taxon>
        <taxon>Pseudomonadati</taxon>
        <taxon>Pseudomonadota</taxon>
        <taxon>Betaproteobacteria</taxon>
        <taxon>Burkholderiales</taxon>
        <taxon>Oxalobacteraceae</taxon>
        <taxon>Collimonas</taxon>
    </lineage>
</organism>
<dbReference type="eggNOG" id="COG0656">
    <property type="taxonomic scope" value="Bacteria"/>
</dbReference>
<reference evidence="9 10" key="2">
    <citation type="journal article" date="2006" name="J. Microbiol. Methods">
        <title>Genomic flank-sequencing of plasposon insertion sites for rapid identification of functional genes.</title>
        <authorList>
            <person name="Leveau J.H."/>
            <person name="Gerards S."/>
            <person name="Fritsche K."/>
            <person name="Zondag G."/>
            <person name="van Veen J.A."/>
        </authorList>
    </citation>
    <scope>NUCLEOTIDE SEQUENCE [LARGE SCALE GENOMIC DNA]</scope>
    <source>
        <strain evidence="9 10">Ter331</strain>
    </source>
</reference>
<gene>
    <name evidence="9" type="primary">yafB</name>
    <name evidence="9" type="ordered locus">CFU_1650</name>
</gene>
<dbReference type="PIRSF" id="PIRSF000097">
    <property type="entry name" value="AKR"/>
    <property type="match status" value="1"/>
</dbReference>
<dbReference type="InterPro" id="IPR036812">
    <property type="entry name" value="NAD(P)_OxRdtase_dom_sf"/>
</dbReference>
<dbReference type="KEGG" id="cfu:CFU_1650"/>
<dbReference type="SUPFAM" id="SSF51430">
    <property type="entry name" value="NAD(P)-linked oxidoreductase"/>
    <property type="match status" value="1"/>
</dbReference>
<feature type="domain" description="NADP-dependent oxidoreductase" evidence="8">
    <location>
        <begin position="8"/>
        <end position="252"/>
    </location>
</feature>
<dbReference type="NCBIfam" id="NF008377">
    <property type="entry name" value="PRK11172.1"/>
    <property type="match status" value="1"/>
</dbReference>
<dbReference type="Gene3D" id="3.20.20.100">
    <property type="entry name" value="NADP-dependent oxidoreductase domain"/>
    <property type="match status" value="1"/>
</dbReference>
<evidence type="ECO:0000259" key="8">
    <source>
        <dbReference type="Pfam" id="PF00248"/>
    </source>
</evidence>
<dbReference type="InterPro" id="IPR018170">
    <property type="entry name" value="Aldo/ket_reductase_CS"/>
</dbReference>
<reference evidence="9 10" key="1">
    <citation type="journal article" date="2004" name="Environ. Microbiol.">
        <title>Phylogeny-function analysis of (meta)genomic libraries: screening for expression of ribosomal RNA genes by large-insert library fluorescent in situ hybridization (LIL-FISH).</title>
        <authorList>
            <person name="Leveau J.H."/>
            <person name="Gerards S."/>
            <person name="de Boer W."/>
            <person name="van Veen J.A."/>
        </authorList>
    </citation>
    <scope>NUCLEOTIDE SEQUENCE [LARGE SCALE GENOMIC DNA]</scope>
    <source>
        <strain evidence="9 10">Ter331</strain>
    </source>
</reference>
<reference evidence="10" key="6">
    <citation type="submission" date="2011-05" db="EMBL/GenBank/DDBJ databases">
        <title>Complete sequence of Collimonas fungivorans Ter331.</title>
        <authorList>
            <person name="Leveau J.H."/>
        </authorList>
    </citation>
    <scope>NUCLEOTIDE SEQUENCE [LARGE SCALE GENOMIC DNA]</scope>
    <source>
        <strain evidence="10">Ter331</strain>
    </source>
</reference>
<reference evidence="9 10" key="4">
    <citation type="journal article" date="2010" name="Environ. Microbiol.">
        <title>The bacterial genus Collimonas: mycophagy, weathering and other adaptive solutions to life in oligotrophic soil environments.</title>
        <authorList>
            <person name="Leveau J.H."/>
            <person name="Uroz S."/>
            <person name="de Boer W."/>
        </authorList>
    </citation>
    <scope>NUCLEOTIDE SEQUENCE [LARGE SCALE GENOMIC DNA]</scope>
    <source>
        <strain evidence="9 10">Ter331</strain>
    </source>
</reference>
<reference evidence="9 10" key="5">
    <citation type="journal article" date="2011" name="ISME J.">
        <title>Dual transcriptional profiling of a bacterial/fungal confrontation: Collimonas fungivorans versus Aspergillus niger.</title>
        <authorList>
            <person name="Mela F."/>
            <person name="Fritsche K."/>
            <person name="de Boer W."/>
            <person name="van Veen J.A."/>
            <person name="de Graaff L.H."/>
            <person name="van den Berg M."/>
            <person name="Leveau J.H."/>
        </authorList>
    </citation>
    <scope>NUCLEOTIDE SEQUENCE [LARGE SCALE GENOMIC DNA]</scope>
    <source>
        <strain evidence="9 10">Ter331</strain>
    </source>
</reference>
<feature type="active site" description="Proton donor" evidence="5">
    <location>
        <position position="41"/>
    </location>
</feature>
<evidence type="ECO:0000313" key="10">
    <source>
        <dbReference type="Proteomes" id="UP000008392"/>
    </source>
</evidence>
<dbReference type="PROSITE" id="PS00798">
    <property type="entry name" value="ALDOKETO_REDUCTASE_1"/>
    <property type="match status" value="1"/>
</dbReference>
<dbReference type="PRINTS" id="PR00069">
    <property type="entry name" value="ALDKETRDTASE"/>
</dbReference>
<dbReference type="EC" id="1.1.1.-" evidence="9"/>
<dbReference type="RefSeq" id="WP_014005636.1">
    <property type="nucleotide sequence ID" value="NC_015856.1"/>
</dbReference>
<dbReference type="Proteomes" id="UP000008392">
    <property type="component" value="Chromosome"/>
</dbReference>
<dbReference type="STRING" id="1005048.CFU_1650"/>
<evidence type="ECO:0000256" key="3">
    <source>
        <dbReference type="ARBA" id="ARBA00023002"/>
    </source>
</evidence>
<accession>G0A8K9</accession>
<name>G0A8K9_COLFT</name>
<dbReference type="InterPro" id="IPR023210">
    <property type="entry name" value="NADP_OxRdtase_dom"/>
</dbReference>
<evidence type="ECO:0000256" key="4">
    <source>
        <dbReference type="ARBA" id="ARBA00049445"/>
    </source>
</evidence>
<evidence type="ECO:0000256" key="7">
    <source>
        <dbReference type="PIRSR" id="PIRSR000097-3"/>
    </source>
</evidence>
<dbReference type="PANTHER" id="PTHR43827:SF3">
    <property type="entry name" value="NADP-DEPENDENT OXIDOREDUCTASE DOMAIN-CONTAINING PROTEIN"/>
    <property type="match status" value="1"/>
</dbReference>
<evidence type="ECO:0000256" key="5">
    <source>
        <dbReference type="PIRSR" id="PIRSR000097-1"/>
    </source>
</evidence>
<dbReference type="HOGENOM" id="CLU_023205_0_1_4"/>
<comment type="similarity">
    <text evidence="1">Belongs to the aldo/keto reductase family.</text>
</comment>
<keyword evidence="3 9" id="KW-0560">Oxidoreductase</keyword>